<gene>
    <name evidence="1" type="primary">SPATA17_2</name>
    <name evidence="1" type="ORF">FOZ63_029358</name>
</gene>
<comment type="caution">
    <text evidence="1">The sequence shown here is derived from an EMBL/GenBank/DDBJ whole genome shotgun (WGS) entry which is preliminary data.</text>
</comment>
<dbReference type="AlphaFoldDB" id="A0A7J6NLD0"/>
<accession>A0A7J6NLD0</accession>
<evidence type="ECO:0000313" key="1">
    <source>
        <dbReference type="EMBL" id="KAF4684615.1"/>
    </source>
</evidence>
<reference evidence="1 2" key="1">
    <citation type="submission" date="2020-04" db="EMBL/GenBank/DDBJ databases">
        <title>Perkinsus olseni comparative genomics.</title>
        <authorList>
            <person name="Bogema D.R."/>
        </authorList>
    </citation>
    <scope>NUCLEOTIDE SEQUENCE [LARGE SCALE GENOMIC DNA]</scope>
    <source>
        <strain evidence="1 2">ATCC PRA-207</strain>
    </source>
</reference>
<dbReference type="Gene3D" id="1.20.5.190">
    <property type="match status" value="1"/>
</dbReference>
<feature type="non-terminal residue" evidence="1">
    <location>
        <position position="124"/>
    </location>
</feature>
<dbReference type="Pfam" id="PF00612">
    <property type="entry name" value="IQ"/>
    <property type="match status" value="1"/>
</dbReference>
<evidence type="ECO:0000313" key="2">
    <source>
        <dbReference type="Proteomes" id="UP000553632"/>
    </source>
</evidence>
<organism evidence="1 2">
    <name type="scientific">Perkinsus olseni</name>
    <name type="common">Perkinsus atlanticus</name>
    <dbReference type="NCBI Taxonomy" id="32597"/>
    <lineage>
        <taxon>Eukaryota</taxon>
        <taxon>Sar</taxon>
        <taxon>Alveolata</taxon>
        <taxon>Perkinsozoa</taxon>
        <taxon>Perkinsea</taxon>
        <taxon>Perkinsida</taxon>
        <taxon>Perkinsidae</taxon>
        <taxon>Perkinsus</taxon>
    </lineage>
</organism>
<proteinExistence type="predicted"/>
<dbReference type="Proteomes" id="UP000553632">
    <property type="component" value="Unassembled WGS sequence"/>
</dbReference>
<dbReference type="EMBL" id="JABANO010040466">
    <property type="protein sequence ID" value="KAF4684615.1"/>
    <property type="molecule type" value="Genomic_DNA"/>
</dbReference>
<sequence length="124" mass="14663">MAPSSSLTDQQLIRPLVDELYARFFYEIQAAEDSYAAETRAAADIQRIFRGAICRFQYERVRRAVEAIQRVYRGHVGRCKVKALRTRERGEQQLAFFNAQAEAIQRVFKGFWSRRYLHDYYAMK</sequence>
<dbReference type="PROSITE" id="PS50096">
    <property type="entry name" value="IQ"/>
    <property type="match status" value="2"/>
</dbReference>
<dbReference type="SMART" id="SM00015">
    <property type="entry name" value="IQ"/>
    <property type="match status" value="2"/>
</dbReference>
<dbReference type="InterPro" id="IPR000048">
    <property type="entry name" value="IQ_motif_EF-hand-BS"/>
</dbReference>
<protein>
    <submittedName>
        <fullName evidence="1">Spermatoproteinsis associated 17</fullName>
    </submittedName>
</protein>
<keyword evidence="2" id="KW-1185">Reference proteome</keyword>
<name>A0A7J6NLD0_PEROL</name>